<keyword evidence="3" id="KW-0804">Transcription</keyword>
<dbReference type="EMBL" id="FRAH01000004">
    <property type="protein sequence ID" value="SHJ64838.1"/>
    <property type="molecule type" value="Genomic_DNA"/>
</dbReference>
<protein>
    <submittedName>
        <fullName evidence="5">cAMP-binding domain of CRP or a regulatory subunit of cAMP-dependent protein kinases</fullName>
    </submittedName>
</protein>
<keyword evidence="5" id="KW-0808">Transferase</keyword>
<dbReference type="InterPro" id="IPR036390">
    <property type="entry name" value="WH_DNA-bd_sf"/>
</dbReference>
<keyword evidence="6" id="KW-1185">Reference proteome</keyword>
<dbReference type="Gene3D" id="2.60.120.10">
    <property type="entry name" value="Jelly Rolls"/>
    <property type="match status" value="1"/>
</dbReference>
<evidence type="ECO:0000313" key="5">
    <source>
        <dbReference type="EMBL" id="SHJ64838.1"/>
    </source>
</evidence>
<feature type="domain" description="HTH crp-type" evidence="4">
    <location>
        <begin position="160"/>
        <end position="205"/>
    </location>
</feature>
<dbReference type="InterPro" id="IPR018490">
    <property type="entry name" value="cNMP-bd_dom_sf"/>
</dbReference>
<reference evidence="5 6" key="1">
    <citation type="submission" date="2016-11" db="EMBL/GenBank/DDBJ databases">
        <authorList>
            <person name="Jaros S."/>
            <person name="Januszkiewicz K."/>
            <person name="Wedrychowicz H."/>
        </authorList>
    </citation>
    <scope>NUCLEOTIDE SEQUENCE [LARGE SCALE GENOMIC DNA]</scope>
    <source>
        <strain evidence="5 6">DSM 14214</strain>
    </source>
</reference>
<dbReference type="SUPFAM" id="SSF51206">
    <property type="entry name" value="cAMP-binding domain-like"/>
    <property type="match status" value="1"/>
</dbReference>
<dbReference type="InterPro" id="IPR012318">
    <property type="entry name" value="HTH_CRP"/>
</dbReference>
<dbReference type="Pfam" id="PF13545">
    <property type="entry name" value="HTH_Crp_2"/>
    <property type="match status" value="1"/>
</dbReference>
<evidence type="ECO:0000313" key="6">
    <source>
        <dbReference type="Proteomes" id="UP000183975"/>
    </source>
</evidence>
<accession>A0A1M6L0V4</accession>
<dbReference type="Proteomes" id="UP000183975">
    <property type="component" value="Unassembled WGS sequence"/>
</dbReference>
<name>A0A1M6L0V4_9FIRM</name>
<organism evidence="5 6">
    <name type="scientific">Anaerotignum lactatifermentans DSM 14214</name>
    <dbReference type="NCBI Taxonomy" id="1121323"/>
    <lineage>
        <taxon>Bacteria</taxon>
        <taxon>Bacillati</taxon>
        <taxon>Bacillota</taxon>
        <taxon>Clostridia</taxon>
        <taxon>Lachnospirales</taxon>
        <taxon>Anaerotignaceae</taxon>
        <taxon>Anaerotignum</taxon>
    </lineage>
</organism>
<evidence type="ECO:0000256" key="2">
    <source>
        <dbReference type="ARBA" id="ARBA00023125"/>
    </source>
</evidence>
<dbReference type="SUPFAM" id="SSF46785">
    <property type="entry name" value="Winged helix' DNA-binding domain"/>
    <property type="match status" value="1"/>
</dbReference>
<dbReference type="GO" id="GO:0016301">
    <property type="term" value="F:kinase activity"/>
    <property type="evidence" value="ECO:0007669"/>
    <property type="project" value="UniProtKB-KW"/>
</dbReference>
<evidence type="ECO:0000256" key="3">
    <source>
        <dbReference type="ARBA" id="ARBA00023163"/>
    </source>
</evidence>
<keyword evidence="1" id="KW-0805">Transcription regulation</keyword>
<dbReference type="GO" id="GO:0006355">
    <property type="term" value="P:regulation of DNA-templated transcription"/>
    <property type="evidence" value="ECO:0007669"/>
    <property type="project" value="InterPro"/>
</dbReference>
<evidence type="ECO:0000259" key="4">
    <source>
        <dbReference type="Pfam" id="PF13545"/>
    </source>
</evidence>
<proteinExistence type="predicted"/>
<keyword evidence="5" id="KW-0418">Kinase</keyword>
<dbReference type="RefSeq" id="WP_072848229.1">
    <property type="nucleotide sequence ID" value="NZ_FRAH01000004.1"/>
</dbReference>
<sequence>MNLLENPLFTGILPEELDQMKTCFEMENRTFREKEEIPMEGKVGILLSGSVSLNRLGADGNLDMLEYLTDGGIFGSFFSLFDGGEIIAICEKACSIVFIDTCHITKRCSRACHHHSQVVENLLSLMTEKVQQLSEKVEILSHRSIREKLLCYFRLQSMKTGKDEILIPFSFSALANYLCVDRSAMTRELRKMKADGLVDVNGRQVHLYPM</sequence>
<dbReference type="GO" id="GO:0003677">
    <property type="term" value="F:DNA binding"/>
    <property type="evidence" value="ECO:0007669"/>
    <property type="project" value="UniProtKB-KW"/>
</dbReference>
<dbReference type="OrthoDB" id="9774616at2"/>
<dbReference type="InterPro" id="IPR014710">
    <property type="entry name" value="RmlC-like_jellyroll"/>
</dbReference>
<keyword evidence="2" id="KW-0238">DNA-binding</keyword>
<dbReference type="AlphaFoldDB" id="A0A1M6L0V4"/>
<gene>
    <name evidence="5" type="ORF">SAMN02745138_00242</name>
</gene>
<evidence type="ECO:0000256" key="1">
    <source>
        <dbReference type="ARBA" id="ARBA00023015"/>
    </source>
</evidence>